<evidence type="ECO:0000256" key="1">
    <source>
        <dbReference type="ARBA" id="ARBA00023054"/>
    </source>
</evidence>
<dbReference type="CDD" id="cd17700">
    <property type="entry name" value="RUN_RUNDC3B"/>
    <property type="match status" value="1"/>
</dbReference>
<accession>A0A7J8D875</accession>
<feature type="domain" description="RUN" evidence="6">
    <location>
        <begin position="58"/>
        <end position="190"/>
    </location>
</feature>
<feature type="region of interest" description="Disordered" evidence="5">
    <location>
        <begin position="1"/>
        <end position="22"/>
    </location>
</feature>
<evidence type="ECO:0000313" key="8">
    <source>
        <dbReference type="Proteomes" id="UP000593571"/>
    </source>
</evidence>
<gene>
    <name evidence="7" type="ORF">HJG63_017071</name>
</gene>
<keyword evidence="8" id="KW-1185">Reference proteome</keyword>
<feature type="compositionally biased region" description="Polar residues" evidence="5">
    <location>
        <begin position="225"/>
        <end position="236"/>
    </location>
</feature>
<dbReference type="SUPFAM" id="SSF140741">
    <property type="entry name" value="RUN domain-like"/>
    <property type="match status" value="1"/>
</dbReference>
<comment type="similarity">
    <text evidence="2">Belongs to the RUNDC3 family.</text>
</comment>
<evidence type="ECO:0000256" key="2">
    <source>
        <dbReference type="ARBA" id="ARBA00034727"/>
    </source>
</evidence>
<keyword evidence="1" id="KW-0175">Coiled coil</keyword>
<dbReference type="Gene3D" id="1.20.58.900">
    <property type="match status" value="1"/>
</dbReference>
<dbReference type="Pfam" id="PF02759">
    <property type="entry name" value="RUN"/>
    <property type="match status" value="1"/>
</dbReference>
<dbReference type="InterPro" id="IPR004012">
    <property type="entry name" value="Run_dom"/>
</dbReference>
<proteinExistence type="inferred from homology"/>
<dbReference type="InterPro" id="IPR047340">
    <property type="entry name" value="RUNDC3A_B"/>
</dbReference>
<name>A0A7J8D875_ROUAE</name>
<dbReference type="PROSITE" id="PS50826">
    <property type="entry name" value="RUN"/>
    <property type="match status" value="1"/>
</dbReference>
<dbReference type="SMART" id="SM00593">
    <property type="entry name" value="RUN"/>
    <property type="match status" value="1"/>
</dbReference>
<dbReference type="PANTHER" id="PTHR46251:SF1">
    <property type="entry name" value="RUN DOMAIN-CONTAINING PROTEIN 3B"/>
    <property type="match status" value="1"/>
</dbReference>
<evidence type="ECO:0000259" key="6">
    <source>
        <dbReference type="PROSITE" id="PS50826"/>
    </source>
</evidence>
<dbReference type="PANTHER" id="PTHR46251">
    <property type="entry name" value="RUN DOMAIN-CONTAINING 3 PROTEIN RUNDC3"/>
    <property type="match status" value="1"/>
</dbReference>
<dbReference type="InterPro" id="IPR037213">
    <property type="entry name" value="Run_dom_sf"/>
</dbReference>
<evidence type="ECO:0000256" key="3">
    <source>
        <dbReference type="ARBA" id="ARBA00034790"/>
    </source>
</evidence>
<protein>
    <recommendedName>
        <fullName evidence="4">RUN domain-containing protein 3B</fullName>
    </recommendedName>
</protein>
<sequence length="452" mass="51133">MASRSLGGLSGSRGAGGGGGGKKSLSARNAAVERRNLITVCRFSVKTLIDRSCFETIDDSSPEFNNFAAILEQILSHRLKGQVTWFGYESPRSFWDYIRVACRKVSQNCICSIENMENVSSSRAKGRAWIRVALMEKHLSEYISTALRDFKTTRRFYEDGAIVLGEEANMLAGMLLGLNAIDFSFCLKGEGLDGSFPAVIDYTPYLKFTQSSDSISSDEEELRTLGSSGSESSTPENVGPPFIMDENSWFNKCKRVKQKYQLTLEQKSYLEELLRLRENQLSESVSQNKTLLQRIEDSDLAHKLEKEQLEYIIVELQDQLKSYQSLDQLSAEVSLSQTSLDPGQSQGDGKQDTLNSISEVLHLLLYVSWGETVSYLRGPCILLCLQFLPCLLHCNKWHHHRHYHRFYFLPVQLQISLLASSVSLAPIQHVLYTMMYHLHYFNPSLCHLEQAC</sequence>
<evidence type="ECO:0000313" key="7">
    <source>
        <dbReference type="EMBL" id="KAF6419323.1"/>
    </source>
</evidence>
<dbReference type="InterPro" id="IPR047339">
    <property type="entry name" value="RUN_RUNDC3B"/>
</dbReference>
<dbReference type="Proteomes" id="UP000593571">
    <property type="component" value="Unassembled WGS sequence"/>
</dbReference>
<evidence type="ECO:0000256" key="4">
    <source>
        <dbReference type="ARBA" id="ARBA00034857"/>
    </source>
</evidence>
<organism evidence="7 8">
    <name type="scientific">Rousettus aegyptiacus</name>
    <name type="common">Egyptian fruit bat</name>
    <name type="synonym">Pteropus aegyptiacus</name>
    <dbReference type="NCBI Taxonomy" id="9407"/>
    <lineage>
        <taxon>Eukaryota</taxon>
        <taxon>Metazoa</taxon>
        <taxon>Chordata</taxon>
        <taxon>Craniata</taxon>
        <taxon>Vertebrata</taxon>
        <taxon>Euteleostomi</taxon>
        <taxon>Mammalia</taxon>
        <taxon>Eutheria</taxon>
        <taxon>Laurasiatheria</taxon>
        <taxon>Chiroptera</taxon>
        <taxon>Yinpterochiroptera</taxon>
        <taxon>Pteropodoidea</taxon>
        <taxon>Pteropodidae</taxon>
        <taxon>Rousettinae</taxon>
        <taxon>Rousettus</taxon>
    </lineage>
</organism>
<evidence type="ECO:0000256" key="5">
    <source>
        <dbReference type="SAM" id="MobiDB-lite"/>
    </source>
</evidence>
<feature type="region of interest" description="Disordered" evidence="5">
    <location>
        <begin position="217"/>
        <end position="237"/>
    </location>
</feature>
<comment type="subunit">
    <text evidence="3">Interacts with RAP2A.</text>
</comment>
<dbReference type="AlphaFoldDB" id="A0A7J8D875"/>
<dbReference type="EMBL" id="JACASE010000013">
    <property type="protein sequence ID" value="KAF6419323.1"/>
    <property type="molecule type" value="Genomic_DNA"/>
</dbReference>
<comment type="caution">
    <text evidence="7">The sequence shown here is derived from an EMBL/GenBank/DDBJ whole genome shotgun (WGS) entry which is preliminary data.</text>
</comment>
<feature type="compositionally biased region" description="Gly residues" evidence="5">
    <location>
        <begin position="8"/>
        <end position="22"/>
    </location>
</feature>
<reference evidence="7 8" key="1">
    <citation type="journal article" date="2020" name="Nature">
        <title>Six reference-quality genomes reveal evolution of bat adaptations.</title>
        <authorList>
            <person name="Jebb D."/>
            <person name="Huang Z."/>
            <person name="Pippel M."/>
            <person name="Hughes G.M."/>
            <person name="Lavrichenko K."/>
            <person name="Devanna P."/>
            <person name="Winkler S."/>
            <person name="Jermiin L.S."/>
            <person name="Skirmuntt E.C."/>
            <person name="Katzourakis A."/>
            <person name="Burkitt-Gray L."/>
            <person name="Ray D.A."/>
            <person name="Sullivan K.A.M."/>
            <person name="Roscito J.G."/>
            <person name="Kirilenko B.M."/>
            <person name="Davalos L.M."/>
            <person name="Corthals A.P."/>
            <person name="Power M.L."/>
            <person name="Jones G."/>
            <person name="Ransome R.D."/>
            <person name="Dechmann D.K.N."/>
            <person name="Locatelli A.G."/>
            <person name="Puechmaille S.J."/>
            <person name="Fedrigo O."/>
            <person name="Jarvis E.D."/>
            <person name="Hiller M."/>
            <person name="Vernes S.C."/>
            <person name="Myers E.W."/>
            <person name="Teeling E.C."/>
        </authorList>
    </citation>
    <scope>NUCLEOTIDE SEQUENCE [LARGE SCALE GENOMIC DNA]</scope>
    <source>
        <strain evidence="7">MRouAeg1</strain>
        <tissue evidence="7">Muscle</tissue>
    </source>
</reference>